<keyword evidence="4 7" id="KW-1133">Transmembrane helix</keyword>
<feature type="domain" description="Phosphatidylglycerol lysyltransferase C-terminal" evidence="8">
    <location>
        <begin position="349"/>
        <end position="584"/>
    </location>
</feature>
<feature type="transmembrane region" description="Helical" evidence="7">
    <location>
        <begin position="161"/>
        <end position="181"/>
    </location>
</feature>
<evidence type="ECO:0000313" key="10">
    <source>
        <dbReference type="Proteomes" id="UP000051295"/>
    </source>
</evidence>
<dbReference type="OrthoDB" id="145485at2"/>
<dbReference type="PATRIC" id="fig|1641875.4.peg.3261"/>
<evidence type="ECO:0000256" key="7">
    <source>
        <dbReference type="SAM" id="Phobius"/>
    </source>
</evidence>
<feature type="transmembrane region" description="Helical" evidence="7">
    <location>
        <begin position="12"/>
        <end position="34"/>
    </location>
</feature>
<evidence type="ECO:0000256" key="4">
    <source>
        <dbReference type="ARBA" id="ARBA00022989"/>
    </source>
</evidence>
<dbReference type="InterPro" id="IPR051211">
    <property type="entry name" value="PG_lysyltransferase"/>
</dbReference>
<dbReference type="GO" id="GO:0005886">
    <property type="term" value="C:plasma membrane"/>
    <property type="evidence" value="ECO:0007669"/>
    <property type="project" value="UniProtKB-SubCell"/>
</dbReference>
<feature type="region of interest" description="Disordered" evidence="6">
    <location>
        <begin position="609"/>
        <end position="637"/>
    </location>
</feature>
<feature type="transmembrane region" description="Helical" evidence="7">
    <location>
        <begin position="193"/>
        <end position="220"/>
    </location>
</feature>
<feature type="transmembrane region" description="Helical" evidence="7">
    <location>
        <begin position="227"/>
        <end position="249"/>
    </location>
</feature>
<keyword evidence="5 7" id="KW-0472">Membrane</keyword>
<dbReference type="Proteomes" id="UP000051295">
    <property type="component" value="Unassembled WGS sequence"/>
</dbReference>
<comment type="caution">
    <text evidence="9">The sequence shown here is derived from an EMBL/GenBank/DDBJ whole genome shotgun (WGS) entry which is preliminary data.</text>
</comment>
<dbReference type="GO" id="GO:0055091">
    <property type="term" value="P:phospholipid homeostasis"/>
    <property type="evidence" value="ECO:0007669"/>
    <property type="project" value="TreeGrafter"/>
</dbReference>
<dbReference type="Pfam" id="PF09924">
    <property type="entry name" value="LPG_synthase_C"/>
    <property type="match status" value="1"/>
</dbReference>
<evidence type="ECO:0000256" key="2">
    <source>
        <dbReference type="ARBA" id="ARBA00022475"/>
    </source>
</evidence>
<feature type="transmembrane region" description="Helical" evidence="7">
    <location>
        <begin position="54"/>
        <end position="72"/>
    </location>
</feature>
<dbReference type="EMBL" id="LAXJ01000031">
    <property type="protein sequence ID" value="KRS10481.1"/>
    <property type="molecule type" value="Genomic_DNA"/>
</dbReference>
<organism evidence="9 10">
    <name type="scientific">Roseovarius atlanticus</name>
    <dbReference type="NCBI Taxonomy" id="1641875"/>
    <lineage>
        <taxon>Bacteria</taxon>
        <taxon>Pseudomonadati</taxon>
        <taxon>Pseudomonadota</taxon>
        <taxon>Alphaproteobacteria</taxon>
        <taxon>Rhodobacterales</taxon>
        <taxon>Roseobacteraceae</taxon>
        <taxon>Roseovarius</taxon>
    </lineage>
</organism>
<evidence type="ECO:0000256" key="6">
    <source>
        <dbReference type="SAM" id="MobiDB-lite"/>
    </source>
</evidence>
<dbReference type="PANTHER" id="PTHR34697:SF2">
    <property type="entry name" value="PHOSPHATIDYLGLYCEROL LYSYLTRANSFERASE"/>
    <property type="match status" value="1"/>
</dbReference>
<dbReference type="RefSeq" id="WP_057796752.1">
    <property type="nucleotide sequence ID" value="NZ_LAXJ01000031.1"/>
</dbReference>
<evidence type="ECO:0000313" key="9">
    <source>
        <dbReference type="EMBL" id="KRS10481.1"/>
    </source>
</evidence>
<reference evidence="9 10" key="1">
    <citation type="submission" date="2015-04" db="EMBL/GenBank/DDBJ databases">
        <title>The draft genome sequence of Roseovarius sp.R12b.</title>
        <authorList>
            <person name="Li G."/>
            <person name="Lai Q."/>
            <person name="Shao Z."/>
            <person name="Yan P."/>
        </authorList>
    </citation>
    <scope>NUCLEOTIDE SEQUENCE [LARGE SCALE GENOMIC DNA]</scope>
    <source>
        <strain evidence="9 10">R12B</strain>
    </source>
</reference>
<protein>
    <recommendedName>
        <fullName evidence="8">Phosphatidylglycerol lysyltransferase C-terminal domain-containing protein</fullName>
    </recommendedName>
</protein>
<dbReference type="STRING" id="1641875.XM53_20940"/>
<proteinExistence type="predicted"/>
<evidence type="ECO:0000259" key="8">
    <source>
        <dbReference type="Pfam" id="PF09924"/>
    </source>
</evidence>
<evidence type="ECO:0000256" key="5">
    <source>
        <dbReference type="ARBA" id="ARBA00023136"/>
    </source>
</evidence>
<keyword evidence="2" id="KW-1003">Cell membrane</keyword>
<dbReference type="SUPFAM" id="SSF55729">
    <property type="entry name" value="Acyl-CoA N-acyltransferases (Nat)"/>
    <property type="match status" value="1"/>
</dbReference>
<keyword evidence="3 7" id="KW-0812">Transmembrane</keyword>
<dbReference type="PANTHER" id="PTHR34697">
    <property type="entry name" value="PHOSPHATIDYLGLYCEROL LYSYLTRANSFERASE"/>
    <property type="match status" value="1"/>
</dbReference>
<dbReference type="AlphaFoldDB" id="A0A0T5NNU4"/>
<dbReference type="InterPro" id="IPR016181">
    <property type="entry name" value="Acyl_CoA_acyltransferase"/>
</dbReference>
<feature type="transmembrane region" description="Helical" evidence="7">
    <location>
        <begin position="93"/>
        <end position="115"/>
    </location>
</feature>
<accession>A0A0T5NNU4</accession>
<dbReference type="GO" id="GO:0016755">
    <property type="term" value="F:aminoacyltransferase activity"/>
    <property type="evidence" value="ECO:0007669"/>
    <property type="project" value="TreeGrafter"/>
</dbReference>
<feature type="transmembrane region" description="Helical" evidence="7">
    <location>
        <begin position="135"/>
        <end position="154"/>
    </location>
</feature>
<name>A0A0T5NNU4_9RHOB</name>
<dbReference type="InterPro" id="IPR024320">
    <property type="entry name" value="LPG_synthase_C"/>
</dbReference>
<sequence length="637" mass="67429">MSSRVLRVAWPGAAGWVRLALPFCVGAVCIWVLLGQIDEGAFAGLGLVMAQLSAWQWAGAVLATLVSFAALGQYDVILHKHLRTDIPARQARISGAAAIAIGQTVGLGVISGALVRWRLLPGLSLVQALKLATGVAVTFLIGLSFALGLVTLLWPSDVLPGALPFLLLLLFCVSGILVFLHPRIHLRALSLRMPSLCALGAIAGLTLVDTVFAGIALWCLMPETVGLSLAALVPVYMIALGAALLSGTPGGLGPFELVLVALLPQVPDTELLCAIVAFRLVYYALPAVLAGILLIRPLSDGVRPGTIKRALHESDLAGPAQAEAGLCRQSGAEVLALGTLRLPVIRPGQTLCMLFGPLAAPGAAGPRNALALIRSHATRESLIPLVYKADARLAATARALGWHALHVADDMILTPAGFSTEGSAFRQLRRKLRRAAQSGVTVARGTALPWGALRDIDAAWQARQGTARGMTMGRFCPAYLSHQAVFLARRDGRVVGFASFHTGRRDWCLDLMRADDDAPEGTMHALVAAAVDAAREAGIAQLSLAALPPVHGPMARLAARLAPAEGLAQFKSSFAARRVPRYALARSRIGLWLGLLDLWLAIRRPAARSGRDTRPAEPDFPTQEDDEDYGFARARNV</sequence>
<evidence type="ECO:0000256" key="1">
    <source>
        <dbReference type="ARBA" id="ARBA00004651"/>
    </source>
</evidence>
<keyword evidence="10" id="KW-1185">Reference proteome</keyword>
<comment type="subcellular location">
    <subcellularLocation>
        <location evidence="1">Cell membrane</location>
        <topology evidence="1">Multi-pass membrane protein</topology>
    </subcellularLocation>
</comment>
<evidence type="ECO:0000256" key="3">
    <source>
        <dbReference type="ARBA" id="ARBA00022692"/>
    </source>
</evidence>
<gene>
    <name evidence="9" type="ORF">XM53_20940</name>
</gene>
<dbReference type="Gene3D" id="3.40.630.30">
    <property type="match status" value="1"/>
</dbReference>